<keyword evidence="5" id="KW-0812">Transmembrane</keyword>
<evidence type="ECO:0000256" key="3">
    <source>
        <dbReference type="ARBA" id="ARBA00023163"/>
    </source>
</evidence>
<dbReference type="Gene3D" id="1.25.40.10">
    <property type="entry name" value="Tetratricopeptide repeat domain"/>
    <property type="match status" value="2"/>
</dbReference>
<keyword evidence="3" id="KW-0804">Transcription</keyword>
<feature type="region of interest" description="Disordered" evidence="4">
    <location>
        <begin position="432"/>
        <end position="469"/>
    </location>
</feature>
<keyword evidence="5" id="KW-1133">Transmembrane helix</keyword>
<dbReference type="InterPro" id="IPR009057">
    <property type="entry name" value="Homeodomain-like_sf"/>
</dbReference>
<feature type="domain" description="HTH araC/xylS-type" evidence="6">
    <location>
        <begin position="505"/>
        <end position="610"/>
    </location>
</feature>
<dbReference type="InterPro" id="IPR019734">
    <property type="entry name" value="TPR_rpt"/>
</dbReference>
<evidence type="ECO:0000313" key="7">
    <source>
        <dbReference type="EMBL" id="MBO8433287.1"/>
    </source>
</evidence>
<reference evidence="7" key="1">
    <citation type="submission" date="2020-10" db="EMBL/GenBank/DDBJ databases">
        <authorList>
            <person name="Gilroy R."/>
        </authorList>
    </citation>
    <scope>NUCLEOTIDE SEQUENCE</scope>
    <source>
        <strain evidence="7">2889</strain>
    </source>
</reference>
<evidence type="ECO:0000313" key="8">
    <source>
        <dbReference type="Proteomes" id="UP000823612"/>
    </source>
</evidence>
<dbReference type="SMART" id="SM00342">
    <property type="entry name" value="HTH_ARAC"/>
    <property type="match status" value="1"/>
</dbReference>
<dbReference type="Proteomes" id="UP000823612">
    <property type="component" value="Unassembled WGS sequence"/>
</dbReference>
<dbReference type="InterPro" id="IPR018060">
    <property type="entry name" value="HTH_AraC"/>
</dbReference>
<dbReference type="EMBL" id="JADIMZ010000124">
    <property type="protein sequence ID" value="MBO8433287.1"/>
    <property type="molecule type" value="Genomic_DNA"/>
</dbReference>
<dbReference type="PANTHER" id="PTHR43280:SF2">
    <property type="entry name" value="HTH-TYPE TRANSCRIPTIONAL REGULATOR EXSA"/>
    <property type="match status" value="1"/>
</dbReference>
<comment type="caution">
    <text evidence="7">The sequence shown here is derived from an EMBL/GenBank/DDBJ whole genome shotgun (WGS) entry which is preliminary data.</text>
</comment>
<protein>
    <submittedName>
        <fullName evidence="7">Helix-turn-helix transcriptional regulator</fullName>
    </submittedName>
</protein>
<accession>A0A9D9DU65</accession>
<sequence length="625" mass="71730">MTVFHKNAHIRKAYLVIFMLLAQVVPQHIRAAEAQDMLNYRALADLPAEELMAQAEKHLALGHADTAIAYYSLVAGMYNQRMSPEEKHHCADAYLQIGKIHYDRNNLFQAFDNHLKGFQIAEKENFEDLLPEMYKDLGRCYRAFLDNEKGRSYALKALRAAREQGQTVNEIKVLNTLIGDYLHANQLDSSKIFYNDIIQLPIEDPIAICNLYSNLASIALYEGKPDTAIRRYHQCIRYATEKGLEKKYKDVNYLNLAELYFQEGVFDSTLKYIRLATNKMAETHTYILTTAVQYLFLILENTAESPRKEQIRKRTLEIADTAFNRYLDEYYGSNIQFLYEIEKNRQEIEALAIEKEMQSEKIRRAWRMTAFSGLAALVLATFLLTIYKQKRQLTKTNRELFNKNKAIIESELQRKHPNSETAWSQLWQATEEMPGNKAPQADSTGTLKPEAKEPSGKSRSDASGSTAEAALAVQENISAEEEENNDKKTYSSSRLDNETKMALVQRIQNVMENTSEYCQSDFDLNHLAELVGSNTSYVSQAINEYYHVNFRNLVNRYRIREAQIRLLDTRKYGHLKIKAIAESVGYKSMTNFIELFKNATGMTPSVYQKMAQTKTPGPAIPELSA</sequence>
<dbReference type="Gene3D" id="1.10.10.60">
    <property type="entry name" value="Homeodomain-like"/>
    <property type="match status" value="2"/>
</dbReference>
<dbReference type="SMART" id="SM00028">
    <property type="entry name" value="TPR"/>
    <property type="match status" value="3"/>
</dbReference>
<feature type="transmembrane region" description="Helical" evidence="5">
    <location>
        <begin position="365"/>
        <end position="387"/>
    </location>
</feature>
<keyword evidence="1" id="KW-0805">Transcription regulation</keyword>
<dbReference type="SUPFAM" id="SSF48452">
    <property type="entry name" value="TPR-like"/>
    <property type="match status" value="1"/>
</dbReference>
<evidence type="ECO:0000256" key="5">
    <source>
        <dbReference type="SAM" id="Phobius"/>
    </source>
</evidence>
<evidence type="ECO:0000259" key="6">
    <source>
        <dbReference type="PROSITE" id="PS01124"/>
    </source>
</evidence>
<dbReference type="PANTHER" id="PTHR43280">
    <property type="entry name" value="ARAC-FAMILY TRANSCRIPTIONAL REGULATOR"/>
    <property type="match status" value="1"/>
</dbReference>
<dbReference type="Pfam" id="PF12833">
    <property type="entry name" value="HTH_18"/>
    <property type="match status" value="1"/>
</dbReference>
<proteinExistence type="predicted"/>
<dbReference type="SUPFAM" id="SSF46689">
    <property type="entry name" value="Homeodomain-like"/>
    <property type="match status" value="1"/>
</dbReference>
<dbReference type="PROSITE" id="PS01124">
    <property type="entry name" value="HTH_ARAC_FAMILY_2"/>
    <property type="match status" value="1"/>
</dbReference>
<dbReference type="InterPro" id="IPR011990">
    <property type="entry name" value="TPR-like_helical_dom_sf"/>
</dbReference>
<evidence type="ECO:0000256" key="4">
    <source>
        <dbReference type="SAM" id="MobiDB-lite"/>
    </source>
</evidence>
<keyword evidence="2" id="KW-0238">DNA-binding</keyword>
<feature type="compositionally biased region" description="Basic and acidic residues" evidence="4">
    <location>
        <begin position="449"/>
        <end position="460"/>
    </location>
</feature>
<name>A0A9D9DU65_9BACT</name>
<reference evidence="7" key="2">
    <citation type="journal article" date="2021" name="PeerJ">
        <title>Extensive microbial diversity within the chicken gut microbiome revealed by metagenomics and culture.</title>
        <authorList>
            <person name="Gilroy R."/>
            <person name="Ravi A."/>
            <person name="Getino M."/>
            <person name="Pursley I."/>
            <person name="Horton D.L."/>
            <person name="Alikhan N.F."/>
            <person name="Baker D."/>
            <person name="Gharbi K."/>
            <person name="Hall N."/>
            <person name="Watson M."/>
            <person name="Adriaenssens E.M."/>
            <person name="Foster-Nyarko E."/>
            <person name="Jarju S."/>
            <person name="Secka A."/>
            <person name="Antonio M."/>
            <person name="Oren A."/>
            <person name="Chaudhuri R.R."/>
            <person name="La Ragione R."/>
            <person name="Hildebrand F."/>
            <person name="Pallen M.J."/>
        </authorList>
    </citation>
    <scope>NUCLEOTIDE SEQUENCE</scope>
    <source>
        <strain evidence="7">2889</strain>
    </source>
</reference>
<organism evidence="7 8">
    <name type="scientific">Candidatus Pullibacteroides excrementavium</name>
    <dbReference type="NCBI Taxonomy" id="2840905"/>
    <lineage>
        <taxon>Bacteria</taxon>
        <taxon>Pseudomonadati</taxon>
        <taxon>Bacteroidota</taxon>
        <taxon>Bacteroidia</taxon>
        <taxon>Bacteroidales</taxon>
        <taxon>Candidatus Pullibacteroides</taxon>
    </lineage>
</organism>
<keyword evidence="5" id="KW-0472">Membrane</keyword>
<gene>
    <name evidence="7" type="ORF">IAB08_08375</name>
</gene>
<dbReference type="AlphaFoldDB" id="A0A9D9DU65"/>
<dbReference type="GO" id="GO:0003700">
    <property type="term" value="F:DNA-binding transcription factor activity"/>
    <property type="evidence" value="ECO:0007669"/>
    <property type="project" value="InterPro"/>
</dbReference>
<feature type="compositionally biased region" description="Basic and acidic residues" evidence="4">
    <location>
        <begin position="485"/>
        <end position="494"/>
    </location>
</feature>
<feature type="region of interest" description="Disordered" evidence="4">
    <location>
        <begin position="475"/>
        <end position="494"/>
    </location>
</feature>
<evidence type="ECO:0000256" key="2">
    <source>
        <dbReference type="ARBA" id="ARBA00023125"/>
    </source>
</evidence>
<dbReference type="GO" id="GO:0043565">
    <property type="term" value="F:sequence-specific DNA binding"/>
    <property type="evidence" value="ECO:0007669"/>
    <property type="project" value="InterPro"/>
</dbReference>
<evidence type="ECO:0000256" key="1">
    <source>
        <dbReference type="ARBA" id="ARBA00023015"/>
    </source>
</evidence>